<name>A0ABS7STC1_9BURK</name>
<evidence type="ECO:0000313" key="3">
    <source>
        <dbReference type="EMBL" id="MBZ2209177.1"/>
    </source>
</evidence>
<dbReference type="CDD" id="cd07012">
    <property type="entry name" value="PBP2_Bug_TTT"/>
    <property type="match status" value="1"/>
</dbReference>
<dbReference type="Gene3D" id="3.40.190.150">
    <property type="entry name" value="Bordetella uptake gene, domain 1"/>
    <property type="match status" value="1"/>
</dbReference>
<dbReference type="SUPFAM" id="SSF53850">
    <property type="entry name" value="Periplasmic binding protein-like II"/>
    <property type="match status" value="1"/>
</dbReference>
<evidence type="ECO:0000256" key="2">
    <source>
        <dbReference type="SAM" id="SignalP"/>
    </source>
</evidence>
<dbReference type="PIRSF" id="PIRSF017082">
    <property type="entry name" value="YflP"/>
    <property type="match status" value="1"/>
</dbReference>
<keyword evidence="2" id="KW-0732">Signal</keyword>
<sequence length="326" mass="34278">MKRTFLKFALAAQAVSMLSFAAPVAAAEAYPSKPIRMMLGYPAGSGIDSVARLVAGRMEKTLGQQVYIDNKPGALSNIAAMAVATAEPDGYTILFTPNSAPVANVHLFKKLPFDPVKDFTPISPVATLGFVVLVNPAKTKANSLAELTAMLKKNPGKYSYGTGNATGQVAGALYTHLAGVDALDVPYKGVPPAIIDLIGGRTDFVMADASLAIPQVAGGRVKALAVTSAERIPALPDVPTMTEAGLPDYDLWGWFGIFMPAKAPVEITRLLEKSVKETMADPAVVASLRKIGVTPWLGTSDDLAKAVVTDTVKWGKIIKRAGIQAQ</sequence>
<evidence type="ECO:0000256" key="1">
    <source>
        <dbReference type="ARBA" id="ARBA00006987"/>
    </source>
</evidence>
<proteinExistence type="inferred from homology"/>
<reference evidence="3 4" key="1">
    <citation type="submission" date="2021-08" db="EMBL/GenBank/DDBJ databases">
        <title>Massilia sp. R798.</title>
        <authorList>
            <person name="Baek J.H."/>
            <person name="Jung H.S."/>
            <person name="Kim K.R."/>
            <person name="Jeon C.O."/>
        </authorList>
    </citation>
    <scope>NUCLEOTIDE SEQUENCE [LARGE SCALE GENOMIC DNA]</scope>
    <source>
        <strain evidence="3 4">R798</strain>
    </source>
</reference>
<comment type="caution">
    <text evidence="3">The sequence shown here is derived from an EMBL/GenBank/DDBJ whole genome shotgun (WGS) entry which is preliminary data.</text>
</comment>
<protein>
    <submittedName>
        <fullName evidence="3">Tripartite tricarboxylate transporter substrate binding protein</fullName>
    </submittedName>
</protein>
<organism evidence="3 4">
    <name type="scientific">Massilia soli</name>
    <dbReference type="NCBI Taxonomy" id="2792854"/>
    <lineage>
        <taxon>Bacteria</taxon>
        <taxon>Pseudomonadati</taxon>
        <taxon>Pseudomonadota</taxon>
        <taxon>Betaproteobacteria</taxon>
        <taxon>Burkholderiales</taxon>
        <taxon>Oxalobacteraceae</taxon>
        <taxon>Telluria group</taxon>
        <taxon>Massilia</taxon>
    </lineage>
</organism>
<dbReference type="EMBL" id="JAFBIL020000007">
    <property type="protein sequence ID" value="MBZ2209177.1"/>
    <property type="molecule type" value="Genomic_DNA"/>
</dbReference>
<dbReference type="Gene3D" id="3.40.190.10">
    <property type="entry name" value="Periplasmic binding protein-like II"/>
    <property type="match status" value="1"/>
</dbReference>
<dbReference type="RefSeq" id="WP_223469647.1">
    <property type="nucleotide sequence ID" value="NZ_JAFBIL020000007.1"/>
</dbReference>
<dbReference type="Proteomes" id="UP000809349">
    <property type="component" value="Unassembled WGS sequence"/>
</dbReference>
<dbReference type="PANTHER" id="PTHR42928">
    <property type="entry name" value="TRICARBOXYLATE-BINDING PROTEIN"/>
    <property type="match status" value="1"/>
</dbReference>
<gene>
    <name evidence="3" type="ORF">I4X03_018055</name>
</gene>
<dbReference type="PANTHER" id="PTHR42928:SF5">
    <property type="entry name" value="BLR1237 PROTEIN"/>
    <property type="match status" value="1"/>
</dbReference>
<accession>A0ABS7STC1</accession>
<evidence type="ECO:0000313" key="4">
    <source>
        <dbReference type="Proteomes" id="UP000809349"/>
    </source>
</evidence>
<dbReference type="InterPro" id="IPR042100">
    <property type="entry name" value="Bug_dom1"/>
</dbReference>
<feature type="chain" id="PRO_5046033190" evidence="2">
    <location>
        <begin position="22"/>
        <end position="326"/>
    </location>
</feature>
<dbReference type="InterPro" id="IPR005064">
    <property type="entry name" value="BUG"/>
</dbReference>
<comment type="similarity">
    <text evidence="1">Belongs to the UPF0065 (bug) family.</text>
</comment>
<dbReference type="Pfam" id="PF03401">
    <property type="entry name" value="TctC"/>
    <property type="match status" value="1"/>
</dbReference>
<feature type="signal peptide" evidence="2">
    <location>
        <begin position="1"/>
        <end position="21"/>
    </location>
</feature>
<keyword evidence="4" id="KW-1185">Reference proteome</keyword>